<name>A0A7Y9X2P7_9ACTN</name>
<keyword evidence="3" id="KW-1185">Reference proteome</keyword>
<protein>
    <submittedName>
        <fullName evidence="2">Putative membrane protein</fullName>
    </submittedName>
</protein>
<dbReference type="Pfam" id="PF08592">
    <property type="entry name" value="Anthrone_oxy"/>
    <property type="match status" value="1"/>
</dbReference>
<reference evidence="2 3" key="1">
    <citation type="submission" date="2020-07" db="EMBL/GenBank/DDBJ databases">
        <title>Sequencing the genomes of 1000 actinobacteria strains.</title>
        <authorList>
            <person name="Klenk H.-P."/>
        </authorList>
    </citation>
    <scope>NUCLEOTIDE SEQUENCE [LARGE SCALE GENOMIC DNA]</scope>
    <source>
        <strain evidence="2 3">DSM 45876</strain>
    </source>
</reference>
<feature type="transmembrane region" description="Helical" evidence="1">
    <location>
        <begin position="141"/>
        <end position="161"/>
    </location>
</feature>
<sequence length="167" mass="17748">MRVAQQVSLIAATITSGLMAGLFAAFAYAVMPALRSADDQTFVDTMQRINVAIVNGWFMLSFLGALVFAALSALLAWRGDGRPALPWIIVGLTLYLAMFVITTAVNVPLNDKLASAGDPGHIADLAAVREHFESSWVTWNIVRALASTAAFGCLSWALVVYGRATGG</sequence>
<accession>A0A7Y9X2P7</accession>
<dbReference type="EMBL" id="JACCHK010000001">
    <property type="protein sequence ID" value="NYH43984.1"/>
    <property type="molecule type" value="Genomic_DNA"/>
</dbReference>
<feature type="transmembrane region" description="Helical" evidence="1">
    <location>
        <begin position="7"/>
        <end position="31"/>
    </location>
</feature>
<keyword evidence="1" id="KW-0472">Membrane</keyword>
<proteinExistence type="predicted"/>
<keyword evidence="1" id="KW-1133">Transmembrane helix</keyword>
<gene>
    <name evidence="2" type="ORF">HNR22_003711</name>
</gene>
<dbReference type="AlphaFoldDB" id="A0A7Y9X2P7"/>
<evidence type="ECO:0000313" key="2">
    <source>
        <dbReference type="EMBL" id="NYH43984.1"/>
    </source>
</evidence>
<comment type="caution">
    <text evidence="2">The sequence shown here is derived from an EMBL/GenBank/DDBJ whole genome shotgun (WGS) entry which is preliminary data.</text>
</comment>
<feature type="transmembrane region" description="Helical" evidence="1">
    <location>
        <begin position="84"/>
        <end position="105"/>
    </location>
</feature>
<dbReference type="InterPro" id="IPR013901">
    <property type="entry name" value="Anthrone_oxy"/>
</dbReference>
<dbReference type="Proteomes" id="UP000523545">
    <property type="component" value="Unassembled WGS sequence"/>
</dbReference>
<feature type="transmembrane region" description="Helical" evidence="1">
    <location>
        <begin position="51"/>
        <end position="77"/>
    </location>
</feature>
<organism evidence="2 3">
    <name type="scientific">Micromonospora jinlongensis</name>
    <dbReference type="NCBI Taxonomy" id="1287877"/>
    <lineage>
        <taxon>Bacteria</taxon>
        <taxon>Bacillati</taxon>
        <taxon>Actinomycetota</taxon>
        <taxon>Actinomycetes</taxon>
        <taxon>Micromonosporales</taxon>
        <taxon>Micromonosporaceae</taxon>
        <taxon>Micromonospora</taxon>
    </lineage>
</organism>
<keyword evidence="1" id="KW-0812">Transmembrane</keyword>
<evidence type="ECO:0000313" key="3">
    <source>
        <dbReference type="Proteomes" id="UP000523545"/>
    </source>
</evidence>
<evidence type="ECO:0000256" key="1">
    <source>
        <dbReference type="SAM" id="Phobius"/>
    </source>
</evidence>
<dbReference type="RefSeq" id="WP_179781404.1">
    <property type="nucleotide sequence ID" value="NZ_JACCHK010000001.1"/>
</dbReference>